<protein>
    <submittedName>
        <fullName evidence="1">Putative Zn-binding protein involved in type VI secretion</fullName>
    </submittedName>
</protein>
<comment type="caution">
    <text evidence="1">The sequence shown here is derived from an EMBL/GenBank/DDBJ whole genome shotgun (WGS) entry which is preliminary data.</text>
</comment>
<reference evidence="1 2" key="1">
    <citation type="submission" date="2019-03" db="EMBL/GenBank/DDBJ databases">
        <title>Genomic Encyclopedia of Type Strains, Phase III (KMG-III): the genomes of soil and plant-associated and newly described type strains.</title>
        <authorList>
            <person name="Whitman W."/>
        </authorList>
    </citation>
    <scope>NUCLEOTIDE SEQUENCE [LARGE SCALE GENOMIC DNA]</scope>
    <source>
        <strain evidence="1 2">CECT 8283</strain>
    </source>
</reference>
<dbReference type="Pfam" id="PF05488">
    <property type="entry name" value="PAAR_motif"/>
    <property type="match status" value="1"/>
</dbReference>
<dbReference type="CDD" id="cd14738">
    <property type="entry name" value="PAAR_2"/>
    <property type="match status" value="1"/>
</dbReference>
<dbReference type="AlphaFoldDB" id="A0A4R6TIC2"/>
<dbReference type="Proteomes" id="UP000295390">
    <property type="component" value="Unassembled WGS sequence"/>
</dbReference>
<dbReference type="OrthoDB" id="9807902at2"/>
<keyword evidence="2" id="KW-1185">Reference proteome</keyword>
<evidence type="ECO:0000313" key="1">
    <source>
        <dbReference type="EMBL" id="TDQ30373.1"/>
    </source>
</evidence>
<evidence type="ECO:0000313" key="2">
    <source>
        <dbReference type="Proteomes" id="UP000295390"/>
    </source>
</evidence>
<dbReference type="RefSeq" id="WP_133534882.1">
    <property type="nucleotide sequence ID" value="NZ_SNYH01000001.1"/>
</dbReference>
<gene>
    <name evidence="1" type="ORF">DFQ07_0716</name>
</gene>
<sequence>MPGPAATISHMHTCPMYSGTTPHTGGPITGPGVPTVLIAGKPAAVMGDLCTCSGPPDTIVKGEVTVLIGGKPAATIGSMTAHGGVITVGEPTVLLGTGGTGATVIMPIKEIPFPEITLINRITGKNREAIANQEAIKKEATSNEGTPKIYGVEWIYDEERITKHGVFQEVTVKAQVLNIPEGESITFSIKRPTEATDKQGNVTEKEEDVIELTGKVQNKKVEVTWEIEKTPVDKEQSNNTK</sequence>
<name>A0A4R6TIC2_9FLAO</name>
<accession>A0A4R6TIC2</accession>
<dbReference type="Gene3D" id="2.60.200.60">
    <property type="match status" value="2"/>
</dbReference>
<dbReference type="EMBL" id="SNYH01000001">
    <property type="protein sequence ID" value="TDQ30373.1"/>
    <property type="molecule type" value="Genomic_DNA"/>
</dbReference>
<dbReference type="InterPro" id="IPR008727">
    <property type="entry name" value="PAAR_motif"/>
</dbReference>
<organism evidence="1 2">
    <name type="scientific">Tenacibaculum caenipelagi</name>
    <dbReference type="NCBI Taxonomy" id="1325435"/>
    <lineage>
        <taxon>Bacteria</taxon>
        <taxon>Pseudomonadati</taxon>
        <taxon>Bacteroidota</taxon>
        <taxon>Flavobacteriia</taxon>
        <taxon>Flavobacteriales</taxon>
        <taxon>Flavobacteriaceae</taxon>
        <taxon>Tenacibaculum</taxon>
    </lineage>
</organism>
<proteinExistence type="predicted"/>